<feature type="region of interest" description="Disordered" evidence="2">
    <location>
        <begin position="1"/>
        <end position="20"/>
    </location>
</feature>
<comment type="caution">
    <text evidence="4">The sequence shown here is derived from an EMBL/GenBank/DDBJ whole genome shotgun (WGS) entry which is preliminary data.</text>
</comment>
<dbReference type="SUPFAM" id="SSF57756">
    <property type="entry name" value="Retrovirus zinc finger-like domains"/>
    <property type="match status" value="1"/>
</dbReference>
<dbReference type="InterPro" id="IPR001878">
    <property type="entry name" value="Znf_CCHC"/>
</dbReference>
<gene>
    <name evidence="4" type="ORF">CFP56_015899</name>
</gene>
<dbReference type="GO" id="GO:0003676">
    <property type="term" value="F:nucleic acid binding"/>
    <property type="evidence" value="ECO:0007669"/>
    <property type="project" value="InterPro"/>
</dbReference>
<feature type="compositionally biased region" description="Acidic residues" evidence="2">
    <location>
        <begin position="1"/>
        <end position="15"/>
    </location>
</feature>
<evidence type="ECO:0000259" key="3">
    <source>
        <dbReference type="PROSITE" id="PS50158"/>
    </source>
</evidence>
<feature type="domain" description="CCHC-type" evidence="3">
    <location>
        <begin position="166"/>
        <end position="180"/>
    </location>
</feature>
<dbReference type="PANTHER" id="PTHR31286">
    <property type="entry name" value="GLYCINE-RICH CELL WALL STRUCTURAL PROTEIN 1.8-LIKE"/>
    <property type="match status" value="1"/>
</dbReference>
<evidence type="ECO:0000256" key="2">
    <source>
        <dbReference type="SAM" id="MobiDB-lite"/>
    </source>
</evidence>
<proteinExistence type="predicted"/>
<dbReference type="Proteomes" id="UP000237347">
    <property type="component" value="Unassembled WGS sequence"/>
</dbReference>
<evidence type="ECO:0000313" key="4">
    <source>
        <dbReference type="EMBL" id="KAK7857807.1"/>
    </source>
</evidence>
<dbReference type="InterPro" id="IPR040256">
    <property type="entry name" value="At4g02000-like"/>
</dbReference>
<reference evidence="4 5" key="1">
    <citation type="journal article" date="2018" name="Sci. Data">
        <title>The draft genome sequence of cork oak.</title>
        <authorList>
            <person name="Ramos A.M."/>
            <person name="Usie A."/>
            <person name="Barbosa P."/>
            <person name="Barros P.M."/>
            <person name="Capote T."/>
            <person name="Chaves I."/>
            <person name="Simoes F."/>
            <person name="Abreu I."/>
            <person name="Carrasquinho I."/>
            <person name="Faro C."/>
            <person name="Guimaraes J.B."/>
            <person name="Mendonca D."/>
            <person name="Nobrega F."/>
            <person name="Rodrigues L."/>
            <person name="Saibo N.J.M."/>
            <person name="Varela M.C."/>
            <person name="Egas C."/>
            <person name="Matos J."/>
            <person name="Miguel C.M."/>
            <person name="Oliveira M.M."/>
            <person name="Ricardo C.P."/>
            <person name="Goncalves S."/>
        </authorList>
    </citation>
    <scope>NUCLEOTIDE SEQUENCE [LARGE SCALE GENOMIC DNA]</scope>
    <source>
        <strain evidence="5">cv. HL8</strain>
    </source>
</reference>
<accession>A0AAW0M1K3</accession>
<keyword evidence="1" id="KW-0479">Metal-binding</keyword>
<keyword evidence="1" id="KW-0863">Zinc-finger</keyword>
<dbReference type="PANTHER" id="PTHR31286:SF99">
    <property type="entry name" value="DUF4283 DOMAIN-CONTAINING PROTEIN"/>
    <property type="match status" value="1"/>
</dbReference>
<evidence type="ECO:0000256" key="1">
    <source>
        <dbReference type="PROSITE-ProRule" id="PRU00047"/>
    </source>
</evidence>
<dbReference type="AlphaFoldDB" id="A0AAW0M1K3"/>
<dbReference type="InterPro" id="IPR036875">
    <property type="entry name" value="Znf_CCHC_sf"/>
</dbReference>
<dbReference type="InterPro" id="IPR025836">
    <property type="entry name" value="Zn_knuckle_CX2CX4HX4C"/>
</dbReference>
<evidence type="ECO:0000313" key="5">
    <source>
        <dbReference type="Proteomes" id="UP000237347"/>
    </source>
</evidence>
<dbReference type="GO" id="GO:0008270">
    <property type="term" value="F:zinc ion binding"/>
    <property type="evidence" value="ECO:0007669"/>
    <property type="project" value="UniProtKB-KW"/>
</dbReference>
<sequence length="193" mass="22084">MEEDIVSDDEEEQDQEGSTRVCFSKEEKICMRDPWRRALIIKTFGRRLGFSILVEKIRSIWNPTGGMDYINFFLVKFELAVDVDYILKGGPWLPELPIEFYETNAFLKIGRAIGPVLRIDSYTANGVRGRFARLCVQVNLDKPLLSTKHIGKIVQSIQYEGIKTLCFTCGRVGHKMEACPHVIKEYTTGPTME</sequence>
<dbReference type="PROSITE" id="PS50158">
    <property type="entry name" value="ZF_CCHC"/>
    <property type="match status" value="1"/>
</dbReference>
<protein>
    <recommendedName>
        <fullName evidence="3">CCHC-type domain-containing protein</fullName>
    </recommendedName>
</protein>
<dbReference type="EMBL" id="PKMF04000024">
    <property type="protein sequence ID" value="KAK7857807.1"/>
    <property type="molecule type" value="Genomic_DNA"/>
</dbReference>
<dbReference type="Pfam" id="PF14392">
    <property type="entry name" value="zf-CCHC_4"/>
    <property type="match status" value="1"/>
</dbReference>
<keyword evidence="5" id="KW-1185">Reference proteome</keyword>
<name>A0AAW0M1K3_QUESU</name>
<organism evidence="4 5">
    <name type="scientific">Quercus suber</name>
    <name type="common">Cork oak</name>
    <dbReference type="NCBI Taxonomy" id="58331"/>
    <lineage>
        <taxon>Eukaryota</taxon>
        <taxon>Viridiplantae</taxon>
        <taxon>Streptophyta</taxon>
        <taxon>Embryophyta</taxon>
        <taxon>Tracheophyta</taxon>
        <taxon>Spermatophyta</taxon>
        <taxon>Magnoliopsida</taxon>
        <taxon>eudicotyledons</taxon>
        <taxon>Gunneridae</taxon>
        <taxon>Pentapetalae</taxon>
        <taxon>rosids</taxon>
        <taxon>fabids</taxon>
        <taxon>Fagales</taxon>
        <taxon>Fagaceae</taxon>
        <taxon>Quercus</taxon>
    </lineage>
</organism>
<keyword evidence="1" id="KW-0862">Zinc</keyword>